<dbReference type="Proteomes" id="UP000541558">
    <property type="component" value="Unassembled WGS sequence"/>
</dbReference>
<dbReference type="AlphaFoldDB" id="A0A8H5F7E1"/>
<dbReference type="InterPro" id="IPR037056">
    <property type="entry name" value="RNase_H1_N_sf"/>
</dbReference>
<sequence>MVNQSNVSQEGIATIGRVAVSPSLLRLLGSLIRAIDDRHLILDSFVPAENVEHDLSTCARCMGTGIVRVPIGVSDDEDDDFDQLFPPPSANDAAPSPVATTHPAPSTSVPAAVPATSVPAAAAVAGSTPAAAAVAGSTPAATVAGSTPVASIVPVPSNAPPAPAMPLEVPAPTAPIPGLHSLGPNVPVPAPQVAVYTANDCERYYTVTRGIRVGVFGDWMNTSPFVTGVPAASYTRHRTLLAAYEAYVKAFGRGFVTHA</sequence>
<dbReference type="Gene3D" id="3.40.970.10">
    <property type="entry name" value="Ribonuclease H1, N-terminal domain"/>
    <property type="match status" value="1"/>
</dbReference>
<gene>
    <name evidence="3" type="ORF">D9611_000752</name>
</gene>
<dbReference type="OrthoDB" id="3270804at2759"/>
<dbReference type="EMBL" id="JAACJK010000163">
    <property type="protein sequence ID" value="KAF5326560.1"/>
    <property type="molecule type" value="Genomic_DNA"/>
</dbReference>
<accession>A0A8H5F7E1</accession>
<reference evidence="3 4" key="1">
    <citation type="journal article" date="2020" name="ISME J.">
        <title>Uncovering the hidden diversity of litter-decomposition mechanisms in mushroom-forming fungi.</title>
        <authorList>
            <person name="Floudas D."/>
            <person name="Bentzer J."/>
            <person name="Ahren D."/>
            <person name="Johansson T."/>
            <person name="Persson P."/>
            <person name="Tunlid A."/>
        </authorList>
    </citation>
    <scope>NUCLEOTIDE SEQUENCE [LARGE SCALE GENOMIC DNA]</scope>
    <source>
        <strain evidence="3 4">CBS 175.51</strain>
    </source>
</reference>
<comment type="caution">
    <text evidence="3">The sequence shown here is derived from an EMBL/GenBank/DDBJ whole genome shotgun (WGS) entry which is preliminary data.</text>
</comment>
<name>A0A8H5F7E1_9AGAR</name>
<proteinExistence type="predicted"/>
<evidence type="ECO:0000313" key="4">
    <source>
        <dbReference type="Proteomes" id="UP000541558"/>
    </source>
</evidence>
<dbReference type="Pfam" id="PF01693">
    <property type="entry name" value="Cauli_VI"/>
    <property type="match status" value="1"/>
</dbReference>
<protein>
    <recommendedName>
        <fullName evidence="2">Ribonuclease H1 N-terminal domain-containing protein</fullName>
    </recommendedName>
</protein>
<organism evidence="3 4">
    <name type="scientific">Ephemerocybe angulata</name>
    <dbReference type="NCBI Taxonomy" id="980116"/>
    <lineage>
        <taxon>Eukaryota</taxon>
        <taxon>Fungi</taxon>
        <taxon>Dikarya</taxon>
        <taxon>Basidiomycota</taxon>
        <taxon>Agaricomycotina</taxon>
        <taxon>Agaricomycetes</taxon>
        <taxon>Agaricomycetidae</taxon>
        <taxon>Agaricales</taxon>
        <taxon>Agaricineae</taxon>
        <taxon>Psathyrellaceae</taxon>
        <taxon>Ephemerocybe</taxon>
    </lineage>
</organism>
<feature type="compositionally biased region" description="Low complexity" evidence="1">
    <location>
        <begin position="90"/>
        <end position="110"/>
    </location>
</feature>
<dbReference type="InterPro" id="IPR009027">
    <property type="entry name" value="Ribosomal_bL9/RNase_H1_N"/>
</dbReference>
<dbReference type="SUPFAM" id="SSF55658">
    <property type="entry name" value="L9 N-domain-like"/>
    <property type="match status" value="1"/>
</dbReference>
<feature type="domain" description="Ribonuclease H1 N-terminal" evidence="2">
    <location>
        <begin position="203"/>
        <end position="245"/>
    </location>
</feature>
<evidence type="ECO:0000259" key="2">
    <source>
        <dbReference type="Pfam" id="PF01693"/>
    </source>
</evidence>
<keyword evidence="4" id="KW-1185">Reference proteome</keyword>
<evidence type="ECO:0000313" key="3">
    <source>
        <dbReference type="EMBL" id="KAF5326560.1"/>
    </source>
</evidence>
<dbReference type="InterPro" id="IPR011320">
    <property type="entry name" value="RNase_H1_N"/>
</dbReference>
<evidence type="ECO:0000256" key="1">
    <source>
        <dbReference type="SAM" id="MobiDB-lite"/>
    </source>
</evidence>
<feature type="region of interest" description="Disordered" evidence="1">
    <location>
        <begin position="77"/>
        <end position="110"/>
    </location>
</feature>